<feature type="transmembrane region" description="Helical" evidence="2">
    <location>
        <begin position="109"/>
        <end position="129"/>
    </location>
</feature>
<feature type="region of interest" description="Disordered" evidence="1">
    <location>
        <begin position="333"/>
        <end position="360"/>
    </location>
</feature>
<keyword evidence="4" id="KW-0645">Protease</keyword>
<feature type="transmembrane region" description="Helical" evidence="2">
    <location>
        <begin position="81"/>
        <end position="103"/>
    </location>
</feature>
<dbReference type="InterPro" id="IPR003675">
    <property type="entry name" value="Rce1/LyrA-like_dom"/>
</dbReference>
<evidence type="ECO:0000259" key="3">
    <source>
        <dbReference type="Pfam" id="PF02517"/>
    </source>
</evidence>
<dbReference type="GO" id="GO:0080120">
    <property type="term" value="P:CAAX-box protein maturation"/>
    <property type="evidence" value="ECO:0007669"/>
    <property type="project" value="UniProtKB-ARBA"/>
</dbReference>
<feature type="transmembrane region" description="Helical" evidence="2">
    <location>
        <begin position="150"/>
        <end position="173"/>
    </location>
</feature>
<dbReference type="Pfam" id="PF02517">
    <property type="entry name" value="Rce1-like"/>
    <property type="match status" value="1"/>
</dbReference>
<dbReference type="EMBL" id="FOLM01000032">
    <property type="protein sequence ID" value="SFD79887.1"/>
    <property type="molecule type" value="Genomic_DNA"/>
</dbReference>
<gene>
    <name evidence="4" type="ORF">SAMN05421773_1327</name>
</gene>
<organism evidence="4 5">
    <name type="scientific">Streptomyces aidingensis</name>
    <dbReference type="NCBI Taxonomy" id="910347"/>
    <lineage>
        <taxon>Bacteria</taxon>
        <taxon>Bacillati</taxon>
        <taxon>Actinomycetota</taxon>
        <taxon>Actinomycetes</taxon>
        <taxon>Kitasatosporales</taxon>
        <taxon>Streptomycetaceae</taxon>
        <taxon>Streptomyces</taxon>
    </lineage>
</organism>
<dbReference type="Proteomes" id="UP000199207">
    <property type="component" value="Unassembled WGS sequence"/>
</dbReference>
<evidence type="ECO:0000313" key="4">
    <source>
        <dbReference type="EMBL" id="SFD79887.1"/>
    </source>
</evidence>
<feature type="transmembrane region" description="Helical" evidence="2">
    <location>
        <begin position="51"/>
        <end position="69"/>
    </location>
</feature>
<feature type="domain" description="CAAX prenyl protease 2/Lysostaphin resistance protein A-like" evidence="3">
    <location>
        <begin position="193"/>
        <end position="278"/>
    </location>
</feature>
<protein>
    <submittedName>
        <fullName evidence="4">CAAX protease self-immunity</fullName>
    </submittedName>
</protein>
<feature type="transmembrane region" description="Helical" evidence="2">
    <location>
        <begin position="240"/>
        <end position="261"/>
    </location>
</feature>
<keyword evidence="2" id="KW-0472">Membrane</keyword>
<feature type="compositionally biased region" description="Low complexity" evidence="1">
    <location>
        <begin position="341"/>
        <end position="360"/>
    </location>
</feature>
<dbReference type="AlphaFoldDB" id="A0A1I1VA85"/>
<keyword evidence="2" id="KW-1133">Transmembrane helix</keyword>
<reference evidence="4 5" key="1">
    <citation type="submission" date="2016-10" db="EMBL/GenBank/DDBJ databases">
        <authorList>
            <person name="de Groot N.N."/>
        </authorList>
    </citation>
    <scope>NUCLEOTIDE SEQUENCE [LARGE SCALE GENOMIC DNA]</scope>
    <source>
        <strain evidence="4 5">CGMCC 4.5739</strain>
    </source>
</reference>
<dbReference type="GO" id="GO:0004175">
    <property type="term" value="F:endopeptidase activity"/>
    <property type="evidence" value="ECO:0007669"/>
    <property type="project" value="UniProtKB-ARBA"/>
</dbReference>
<proteinExistence type="predicted"/>
<keyword evidence="4" id="KW-0378">Hydrolase</keyword>
<keyword evidence="2" id="KW-0812">Transmembrane</keyword>
<evidence type="ECO:0000313" key="5">
    <source>
        <dbReference type="Proteomes" id="UP000199207"/>
    </source>
</evidence>
<name>A0A1I1VA85_9ACTN</name>
<dbReference type="GO" id="GO:0006508">
    <property type="term" value="P:proteolysis"/>
    <property type="evidence" value="ECO:0007669"/>
    <property type="project" value="UniProtKB-KW"/>
</dbReference>
<keyword evidence="5" id="KW-1185">Reference proteome</keyword>
<dbReference type="STRING" id="910347.SAMN05421773_1327"/>
<accession>A0A1I1VA85</accession>
<sequence>MTSPSSPTVPARAAYRDVALLIAAASGHSLWATVMIALREYATIQVPHSGLVGRVLMAVGAIAMAGWLIRLTAARKSGSAWALAGAAALAAAVAADAAGLVPADGGSTSGVLAPLAGAGLTVWLVREILRHHGVRLHASAGPADADTQGGVFAAALLGFAAAGLAMVTVSLWFPQSTLSGHQLEAGGITTGSQAFAAFVWTAVAEELAETAAVLALLGAAGRPVREAVALCLLLRLAGHAYLGAAAVAAMVAGAVAVLLFLRYRSVVPLLLAHFAWDAKVRDWVIPQLYAVDTGDGTRTVLLFASWRTSTVTLLLTAGAALWLLHFAQPTTASNSNQAGEAAGSGRTSPPAAASPARRAP</sequence>
<evidence type="ECO:0000256" key="1">
    <source>
        <dbReference type="SAM" id="MobiDB-lite"/>
    </source>
</evidence>
<feature type="transmembrane region" description="Helical" evidence="2">
    <location>
        <begin position="18"/>
        <end position="39"/>
    </location>
</feature>
<evidence type="ECO:0000256" key="2">
    <source>
        <dbReference type="SAM" id="Phobius"/>
    </source>
</evidence>